<accession>A0A0F9L7D5</accession>
<comment type="caution">
    <text evidence="1">The sequence shown here is derived from an EMBL/GenBank/DDBJ whole genome shotgun (WGS) entry which is preliminary data.</text>
</comment>
<sequence>MNERELIHERQIGSVLIQTYASPEEIPPEEVFEFQEDIVAVRSGKFVYFTTTVEVHFGPFVGTDHLGCCAYNNREDFTGLSYWRDMVRKAAQDCRRTILHQQKTANHWATRLRQL</sequence>
<proteinExistence type="predicted"/>
<evidence type="ECO:0000313" key="1">
    <source>
        <dbReference type="EMBL" id="KKM89348.1"/>
    </source>
</evidence>
<organism evidence="1">
    <name type="scientific">marine sediment metagenome</name>
    <dbReference type="NCBI Taxonomy" id="412755"/>
    <lineage>
        <taxon>unclassified sequences</taxon>
        <taxon>metagenomes</taxon>
        <taxon>ecological metagenomes</taxon>
    </lineage>
</organism>
<reference evidence="1" key="1">
    <citation type="journal article" date="2015" name="Nature">
        <title>Complex archaea that bridge the gap between prokaryotes and eukaryotes.</title>
        <authorList>
            <person name="Spang A."/>
            <person name="Saw J.H."/>
            <person name="Jorgensen S.L."/>
            <person name="Zaremba-Niedzwiedzka K."/>
            <person name="Martijn J."/>
            <person name="Lind A.E."/>
            <person name="van Eijk R."/>
            <person name="Schleper C."/>
            <person name="Guy L."/>
            <person name="Ettema T.J."/>
        </authorList>
    </citation>
    <scope>NUCLEOTIDE SEQUENCE</scope>
</reference>
<dbReference type="AlphaFoldDB" id="A0A0F9L7D5"/>
<gene>
    <name evidence="1" type="ORF">LCGC14_1249670</name>
</gene>
<protein>
    <submittedName>
        <fullName evidence="1">Uncharacterized protein</fullName>
    </submittedName>
</protein>
<dbReference type="EMBL" id="LAZR01006830">
    <property type="protein sequence ID" value="KKM89348.1"/>
    <property type="molecule type" value="Genomic_DNA"/>
</dbReference>
<name>A0A0F9L7D5_9ZZZZ</name>